<dbReference type="Proteomes" id="UP000256964">
    <property type="component" value="Unassembled WGS sequence"/>
</dbReference>
<evidence type="ECO:0000256" key="1">
    <source>
        <dbReference type="PROSITE-ProRule" id="PRU00267"/>
    </source>
</evidence>
<name>A0A371CTN0_9APHY</name>
<feature type="non-terminal residue" evidence="4">
    <location>
        <position position="1"/>
    </location>
</feature>
<dbReference type="InterPro" id="IPR009071">
    <property type="entry name" value="HMG_box_dom"/>
</dbReference>
<dbReference type="InterPro" id="IPR036910">
    <property type="entry name" value="HMG_box_dom_sf"/>
</dbReference>
<dbReference type="GO" id="GO:0003677">
    <property type="term" value="F:DNA binding"/>
    <property type="evidence" value="ECO:0007669"/>
    <property type="project" value="UniProtKB-UniRule"/>
</dbReference>
<keyword evidence="1" id="KW-0539">Nucleus</keyword>
<dbReference type="AlphaFoldDB" id="A0A371CTN0"/>
<protein>
    <recommendedName>
        <fullName evidence="3">HMG box domain-containing protein</fullName>
    </recommendedName>
</protein>
<dbReference type="PROSITE" id="PS50118">
    <property type="entry name" value="HMG_BOX_2"/>
    <property type="match status" value="1"/>
</dbReference>
<organism evidence="4 5">
    <name type="scientific">Lentinus brumalis</name>
    <dbReference type="NCBI Taxonomy" id="2498619"/>
    <lineage>
        <taxon>Eukaryota</taxon>
        <taxon>Fungi</taxon>
        <taxon>Dikarya</taxon>
        <taxon>Basidiomycota</taxon>
        <taxon>Agaricomycotina</taxon>
        <taxon>Agaricomycetes</taxon>
        <taxon>Polyporales</taxon>
        <taxon>Polyporaceae</taxon>
        <taxon>Lentinus</taxon>
    </lineage>
</organism>
<feature type="domain" description="HMG box" evidence="3">
    <location>
        <begin position="1"/>
        <end position="72"/>
    </location>
</feature>
<accession>A0A371CTN0</accession>
<dbReference type="Gene3D" id="1.10.30.10">
    <property type="entry name" value="High mobility group box domain"/>
    <property type="match status" value="1"/>
</dbReference>
<feature type="region of interest" description="Disordered" evidence="2">
    <location>
        <begin position="1"/>
        <end position="33"/>
    </location>
</feature>
<dbReference type="STRING" id="139420.A0A371CTN0"/>
<sequence length="72" mass="8226">RPQNAFILFGRKKGEERRQPAQNDGGSSSPVKKLRQAVLSKTISQLWKGLTAEERQHWEDVAKGKKQEHQAM</sequence>
<keyword evidence="1" id="KW-0238">DNA-binding</keyword>
<keyword evidence="5" id="KW-1185">Reference proteome</keyword>
<dbReference type="EMBL" id="KZ857462">
    <property type="protein sequence ID" value="RDX43616.1"/>
    <property type="molecule type" value="Genomic_DNA"/>
</dbReference>
<evidence type="ECO:0000313" key="5">
    <source>
        <dbReference type="Proteomes" id="UP000256964"/>
    </source>
</evidence>
<dbReference type="OrthoDB" id="6247875at2759"/>
<gene>
    <name evidence="4" type="ORF">OH76DRAFT_1306265</name>
</gene>
<reference evidence="4 5" key="1">
    <citation type="journal article" date="2018" name="Biotechnol. Biofuels">
        <title>Integrative visual omics of the white-rot fungus Polyporus brumalis exposes the biotechnological potential of its oxidative enzymes for delignifying raw plant biomass.</title>
        <authorList>
            <person name="Miyauchi S."/>
            <person name="Rancon A."/>
            <person name="Drula E."/>
            <person name="Hage H."/>
            <person name="Chaduli D."/>
            <person name="Favel A."/>
            <person name="Grisel S."/>
            <person name="Henrissat B."/>
            <person name="Herpoel-Gimbert I."/>
            <person name="Ruiz-Duenas F.J."/>
            <person name="Chevret D."/>
            <person name="Hainaut M."/>
            <person name="Lin J."/>
            <person name="Wang M."/>
            <person name="Pangilinan J."/>
            <person name="Lipzen A."/>
            <person name="Lesage-Meessen L."/>
            <person name="Navarro D."/>
            <person name="Riley R."/>
            <person name="Grigoriev I.V."/>
            <person name="Zhou S."/>
            <person name="Raouche S."/>
            <person name="Rosso M.N."/>
        </authorList>
    </citation>
    <scope>NUCLEOTIDE SEQUENCE [LARGE SCALE GENOMIC DNA]</scope>
    <source>
        <strain evidence="4 5">BRFM 1820</strain>
    </source>
</reference>
<dbReference type="GO" id="GO:0005634">
    <property type="term" value="C:nucleus"/>
    <property type="evidence" value="ECO:0007669"/>
    <property type="project" value="UniProtKB-UniRule"/>
</dbReference>
<evidence type="ECO:0000256" key="2">
    <source>
        <dbReference type="SAM" id="MobiDB-lite"/>
    </source>
</evidence>
<feature type="DNA-binding region" description="HMG box" evidence="1">
    <location>
        <begin position="1"/>
        <end position="72"/>
    </location>
</feature>
<evidence type="ECO:0000259" key="3">
    <source>
        <dbReference type="PROSITE" id="PS50118"/>
    </source>
</evidence>
<feature type="non-terminal residue" evidence="4">
    <location>
        <position position="72"/>
    </location>
</feature>
<dbReference type="SUPFAM" id="SSF47095">
    <property type="entry name" value="HMG-box"/>
    <property type="match status" value="1"/>
</dbReference>
<proteinExistence type="predicted"/>
<dbReference type="Pfam" id="PF00505">
    <property type="entry name" value="HMG_box"/>
    <property type="match status" value="1"/>
</dbReference>
<feature type="compositionally biased region" description="Polar residues" evidence="2">
    <location>
        <begin position="20"/>
        <end position="30"/>
    </location>
</feature>
<evidence type="ECO:0000313" key="4">
    <source>
        <dbReference type="EMBL" id="RDX43616.1"/>
    </source>
</evidence>